<feature type="domain" description="Glycosyltransferase 2-like" evidence="1">
    <location>
        <begin position="9"/>
        <end position="155"/>
    </location>
</feature>
<dbReference type="KEGG" id="saes:HBH39_05055"/>
<organism evidence="2 3">
    <name type="scientific">Shewanella aestuarii</name>
    <dbReference type="NCBI Taxonomy" id="1028752"/>
    <lineage>
        <taxon>Bacteria</taxon>
        <taxon>Pseudomonadati</taxon>
        <taxon>Pseudomonadota</taxon>
        <taxon>Gammaproteobacteria</taxon>
        <taxon>Alteromonadales</taxon>
        <taxon>Shewanellaceae</taxon>
        <taxon>Shewanella</taxon>
    </lineage>
</organism>
<dbReference type="EMBL" id="CP050313">
    <property type="protein sequence ID" value="QIR13943.1"/>
    <property type="molecule type" value="Genomic_DNA"/>
</dbReference>
<reference evidence="2 3" key="1">
    <citation type="submission" date="2020-03" db="EMBL/GenBank/DDBJ databases">
        <title>Complete genome sequence of Shewanella sp.</title>
        <authorList>
            <person name="Kim Y.-S."/>
            <person name="Kim S.-J."/>
            <person name="Jung H.-K."/>
            <person name="Kim K.-H."/>
        </authorList>
    </citation>
    <scope>NUCLEOTIDE SEQUENCE [LARGE SCALE GENOMIC DNA]</scope>
    <source>
        <strain evidence="2 3">PN3F2</strain>
    </source>
</reference>
<evidence type="ECO:0000313" key="3">
    <source>
        <dbReference type="Proteomes" id="UP000502608"/>
    </source>
</evidence>
<dbReference type="CDD" id="cd00761">
    <property type="entry name" value="Glyco_tranf_GTA_type"/>
    <property type="match status" value="1"/>
</dbReference>
<dbReference type="RefSeq" id="WP_167676175.1">
    <property type="nucleotide sequence ID" value="NZ_CP050313.1"/>
</dbReference>
<evidence type="ECO:0000313" key="2">
    <source>
        <dbReference type="EMBL" id="QIR13943.1"/>
    </source>
</evidence>
<dbReference type="PANTHER" id="PTHR22916:SF56">
    <property type="entry name" value="GLYCOSYL TRANSFERASE"/>
    <property type="match status" value="1"/>
</dbReference>
<dbReference type="SUPFAM" id="SSF53448">
    <property type="entry name" value="Nucleotide-diphospho-sugar transferases"/>
    <property type="match status" value="1"/>
</dbReference>
<name>A0A6G9QIH9_9GAMM</name>
<dbReference type="Gene3D" id="3.40.50.720">
    <property type="entry name" value="NAD(P)-binding Rossmann-like Domain"/>
    <property type="match status" value="1"/>
</dbReference>
<protein>
    <submittedName>
        <fullName evidence="2">Glycosyltransferase</fullName>
    </submittedName>
</protein>
<dbReference type="InterPro" id="IPR001173">
    <property type="entry name" value="Glyco_trans_2-like"/>
</dbReference>
<dbReference type="Proteomes" id="UP000502608">
    <property type="component" value="Chromosome"/>
</dbReference>
<proteinExistence type="predicted"/>
<dbReference type="AlphaFoldDB" id="A0A6G9QIH9"/>
<dbReference type="PANTHER" id="PTHR22916">
    <property type="entry name" value="GLYCOSYLTRANSFERASE"/>
    <property type="match status" value="1"/>
</dbReference>
<keyword evidence="2" id="KW-0808">Transferase</keyword>
<dbReference type="InterPro" id="IPR029044">
    <property type="entry name" value="Nucleotide-diphossugar_trans"/>
</dbReference>
<accession>A0A6G9QIH9</accession>
<dbReference type="Pfam" id="PF00535">
    <property type="entry name" value="Glycos_transf_2"/>
    <property type="match status" value="1"/>
</dbReference>
<evidence type="ECO:0000259" key="1">
    <source>
        <dbReference type="Pfam" id="PF00535"/>
    </source>
</evidence>
<dbReference type="GO" id="GO:0016758">
    <property type="term" value="F:hexosyltransferase activity"/>
    <property type="evidence" value="ECO:0007669"/>
    <property type="project" value="UniProtKB-ARBA"/>
</dbReference>
<dbReference type="Gene3D" id="3.90.550.10">
    <property type="entry name" value="Spore Coat Polysaccharide Biosynthesis Protein SpsA, Chain A"/>
    <property type="match status" value="1"/>
</dbReference>
<gene>
    <name evidence="2" type="ORF">HBH39_05055</name>
</gene>
<sequence length="396" mass="45435">MNTSLPKVSIGMPVFNGGEYIADAIESILNQTFTDYEIIISDNCSNDTTGKICQHYAQNDSRIRYIKQSSNIGAEANFNFVFKQSVAKYFMWAAVDDIRSPKFLEVNYQFLNNNLDFVSSTSQARLADLKNNNQSTMGCWELNQDRVVPRLITFYSSWHANSLFYGLHRRHSIASWRGLNSNFHHFLGGDWDLVVHLLNQGKMHCDMTEYIQLGAAGSCRISNLYSQYRRNLIDDFIPFRDNSVQALKVMLKSNDWTIQEAFQLLNNLYRYNNLGRQHRIKIEQYDANSTIIAQRLSRENINEIIICGAGEIGMRLAAVLLEHDIKVLGFTDKMANDQQVKILGNKIPVLTLEQASKLDFKDYIIASNQFAVEISQELMQLTAHRQQVVNIHYLTS</sequence>
<keyword evidence="3" id="KW-1185">Reference proteome</keyword>